<dbReference type="NCBIfam" id="TIGR02284">
    <property type="entry name" value="PA2169 family four-helix-bundle protein"/>
    <property type="match status" value="1"/>
</dbReference>
<dbReference type="InterPro" id="IPR011971">
    <property type="entry name" value="CHP02284"/>
</dbReference>
<evidence type="ECO:0000256" key="1">
    <source>
        <dbReference type="SAM" id="Coils"/>
    </source>
</evidence>
<protein>
    <submittedName>
        <fullName evidence="4">Uncharacterized protein (TIGR02284 family)</fullName>
    </submittedName>
</protein>
<gene>
    <name evidence="4" type="ORF">HDF23_000476</name>
</gene>
<name>A0ABR6PHQ4_9SPHI</name>
<dbReference type="PIRSF" id="PIRSF029477">
    <property type="entry name" value="UCP029477"/>
    <property type="match status" value="1"/>
</dbReference>
<proteinExistence type="predicted"/>
<feature type="region of interest" description="Disordered" evidence="2">
    <location>
        <begin position="135"/>
        <end position="155"/>
    </location>
</feature>
<evidence type="ECO:0000313" key="5">
    <source>
        <dbReference type="Proteomes" id="UP000541583"/>
    </source>
</evidence>
<dbReference type="RefSeq" id="WP_245834597.1">
    <property type="nucleotide sequence ID" value="NZ_FTMG01000001.1"/>
</dbReference>
<sequence length="155" mass="17166">MIKKPMETTEKTTDLLNDLIEINNDRAAGFEKAAADLNDQNADLKATFRQLAEQSRTNVIALVAAVGRNNGDPETGTSISGSLHRAWIDVKALFGGSDRKSILEECERGEDAIKKAYRNALEETELDPEARQLLQDQQQGISASHDTIKRLRDTQ</sequence>
<feature type="compositionally biased region" description="Basic and acidic residues" evidence="2">
    <location>
        <begin position="146"/>
        <end position="155"/>
    </location>
</feature>
<reference evidence="4 5" key="1">
    <citation type="submission" date="2020-08" db="EMBL/GenBank/DDBJ databases">
        <title>Genomic Encyclopedia of Type Strains, Phase IV (KMG-V): Genome sequencing to study the core and pangenomes of soil and plant-associated prokaryotes.</title>
        <authorList>
            <person name="Whitman W."/>
        </authorList>
    </citation>
    <scope>NUCLEOTIDE SEQUENCE [LARGE SCALE GENOMIC DNA]</scope>
    <source>
        <strain evidence="4 5">ANJLi2</strain>
    </source>
</reference>
<dbReference type="InterPro" id="IPR009078">
    <property type="entry name" value="Ferritin-like_SF"/>
</dbReference>
<feature type="domain" description="DUF2383" evidence="3">
    <location>
        <begin position="12"/>
        <end position="123"/>
    </location>
</feature>
<dbReference type="Pfam" id="PF09537">
    <property type="entry name" value="DUF2383"/>
    <property type="match status" value="1"/>
</dbReference>
<dbReference type="SUPFAM" id="SSF47240">
    <property type="entry name" value="Ferritin-like"/>
    <property type="match status" value="1"/>
</dbReference>
<dbReference type="Proteomes" id="UP000541583">
    <property type="component" value="Unassembled WGS sequence"/>
</dbReference>
<evidence type="ECO:0000256" key="2">
    <source>
        <dbReference type="SAM" id="MobiDB-lite"/>
    </source>
</evidence>
<organism evidence="4 5">
    <name type="scientific">Mucilaginibacter lappiensis</name>
    <dbReference type="NCBI Taxonomy" id="354630"/>
    <lineage>
        <taxon>Bacteria</taxon>
        <taxon>Pseudomonadati</taxon>
        <taxon>Bacteroidota</taxon>
        <taxon>Sphingobacteriia</taxon>
        <taxon>Sphingobacteriales</taxon>
        <taxon>Sphingobacteriaceae</taxon>
        <taxon>Mucilaginibacter</taxon>
    </lineage>
</organism>
<dbReference type="EMBL" id="JACHCB010000001">
    <property type="protein sequence ID" value="MBB6107746.1"/>
    <property type="molecule type" value="Genomic_DNA"/>
</dbReference>
<accession>A0ABR6PHQ4</accession>
<feature type="compositionally biased region" description="Polar residues" evidence="2">
    <location>
        <begin position="135"/>
        <end position="145"/>
    </location>
</feature>
<evidence type="ECO:0000313" key="4">
    <source>
        <dbReference type="EMBL" id="MBB6107746.1"/>
    </source>
</evidence>
<dbReference type="InterPro" id="IPR012347">
    <property type="entry name" value="Ferritin-like"/>
</dbReference>
<dbReference type="Gene3D" id="1.20.1260.10">
    <property type="match status" value="1"/>
</dbReference>
<dbReference type="InterPro" id="IPR016920">
    <property type="entry name" value="UCP029477"/>
</dbReference>
<dbReference type="InterPro" id="IPR019052">
    <property type="entry name" value="DUF2383"/>
</dbReference>
<comment type="caution">
    <text evidence="4">The sequence shown here is derived from an EMBL/GenBank/DDBJ whole genome shotgun (WGS) entry which is preliminary data.</text>
</comment>
<keyword evidence="1" id="KW-0175">Coiled coil</keyword>
<evidence type="ECO:0000259" key="3">
    <source>
        <dbReference type="Pfam" id="PF09537"/>
    </source>
</evidence>
<feature type="coiled-coil region" evidence="1">
    <location>
        <begin position="27"/>
        <end position="54"/>
    </location>
</feature>
<keyword evidence="5" id="KW-1185">Reference proteome</keyword>